<dbReference type="GO" id="GO:0016298">
    <property type="term" value="F:lipase activity"/>
    <property type="evidence" value="ECO:0007669"/>
    <property type="project" value="InterPro"/>
</dbReference>
<dbReference type="CDD" id="cd00707">
    <property type="entry name" value="Pancreat_lipase_like"/>
    <property type="match status" value="1"/>
</dbReference>
<proteinExistence type="inferred from homology"/>
<feature type="chain" id="PRO_5040366387" description="Lipase domain-containing protein" evidence="5">
    <location>
        <begin position="23"/>
        <end position="369"/>
    </location>
</feature>
<evidence type="ECO:0000313" key="7">
    <source>
        <dbReference type="EMBL" id="CAH1972041.1"/>
    </source>
</evidence>
<dbReference type="InterPro" id="IPR000734">
    <property type="entry name" value="TAG_lipase"/>
</dbReference>
<dbReference type="InterPro" id="IPR033906">
    <property type="entry name" value="Lipase_N"/>
</dbReference>
<dbReference type="EMBL" id="CAKOFQ010006794">
    <property type="protein sequence ID" value="CAH1972041.1"/>
    <property type="molecule type" value="Genomic_DNA"/>
</dbReference>
<sequence>MSWISQVVGLALNVLSFPFTTSQDGRSAPALFPFDTLRNMQEPCTSFTFRMGENELKFTALPRGFCSNCCPGVMERDVRLVAYTRDTADSGVEIGLRPGAARNAGIRAEWPTAIFIHGFTELSPGQSGRTIIDAYLSRKDNHNIILVDWSELSTFPWYQTAVENVQKAGSHLAEFLGLFNNTGELPIGNVHVIGFSLGSHVAGIAGKMLPEKGLRIPRITALDPALPEFPLNDTSRRITASDADYVDVIHTDSGIFGLPISVGHADFYPNGGRALQPGCQPSYLVRQRIIDQVFACSHVRAWKLYAESVRNDKAFPATKCTLWRGPEKLCNFTVDAYLGYINNGKAKGSYFLITHETKPYGRRRKKIRS</sequence>
<reference evidence="7" key="1">
    <citation type="submission" date="2022-03" db="EMBL/GenBank/DDBJ databases">
        <authorList>
            <person name="Sayadi A."/>
        </authorList>
    </citation>
    <scope>NUCLEOTIDE SEQUENCE</scope>
</reference>
<dbReference type="OrthoDB" id="199913at2759"/>
<comment type="subcellular location">
    <subcellularLocation>
        <location evidence="1">Secreted</location>
    </subcellularLocation>
</comment>
<dbReference type="Proteomes" id="UP001152888">
    <property type="component" value="Unassembled WGS sequence"/>
</dbReference>
<keyword evidence="3" id="KW-0964">Secreted</keyword>
<name>A0A9P0KIA2_ACAOB</name>
<dbReference type="Gene3D" id="3.40.50.1820">
    <property type="entry name" value="alpha/beta hydrolase"/>
    <property type="match status" value="1"/>
</dbReference>
<dbReference type="GO" id="GO:0016042">
    <property type="term" value="P:lipid catabolic process"/>
    <property type="evidence" value="ECO:0007669"/>
    <property type="project" value="TreeGrafter"/>
</dbReference>
<organism evidence="7 8">
    <name type="scientific">Acanthoscelides obtectus</name>
    <name type="common">Bean weevil</name>
    <name type="synonym">Bruchus obtectus</name>
    <dbReference type="NCBI Taxonomy" id="200917"/>
    <lineage>
        <taxon>Eukaryota</taxon>
        <taxon>Metazoa</taxon>
        <taxon>Ecdysozoa</taxon>
        <taxon>Arthropoda</taxon>
        <taxon>Hexapoda</taxon>
        <taxon>Insecta</taxon>
        <taxon>Pterygota</taxon>
        <taxon>Neoptera</taxon>
        <taxon>Endopterygota</taxon>
        <taxon>Coleoptera</taxon>
        <taxon>Polyphaga</taxon>
        <taxon>Cucujiformia</taxon>
        <taxon>Chrysomeloidea</taxon>
        <taxon>Chrysomelidae</taxon>
        <taxon>Bruchinae</taxon>
        <taxon>Bruchini</taxon>
        <taxon>Acanthoscelides</taxon>
    </lineage>
</organism>
<gene>
    <name evidence="7" type="ORF">ACAOBT_LOCUS9779</name>
</gene>
<dbReference type="InterPro" id="IPR029058">
    <property type="entry name" value="AB_hydrolase_fold"/>
</dbReference>
<dbReference type="AlphaFoldDB" id="A0A9P0KIA2"/>
<dbReference type="Pfam" id="PF00151">
    <property type="entry name" value="Lipase"/>
    <property type="match status" value="1"/>
</dbReference>
<keyword evidence="5" id="KW-0732">Signal</keyword>
<dbReference type="PANTHER" id="PTHR11610">
    <property type="entry name" value="LIPASE"/>
    <property type="match status" value="1"/>
</dbReference>
<evidence type="ECO:0000259" key="6">
    <source>
        <dbReference type="Pfam" id="PF00151"/>
    </source>
</evidence>
<keyword evidence="8" id="KW-1185">Reference proteome</keyword>
<evidence type="ECO:0000256" key="5">
    <source>
        <dbReference type="SAM" id="SignalP"/>
    </source>
</evidence>
<dbReference type="SUPFAM" id="SSF53474">
    <property type="entry name" value="alpha/beta-Hydrolases"/>
    <property type="match status" value="1"/>
</dbReference>
<accession>A0A9P0KIA2</accession>
<evidence type="ECO:0000256" key="1">
    <source>
        <dbReference type="ARBA" id="ARBA00004613"/>
    </source>
</evidence>
<dbReference type="GO" id="GO:0017171">
    <property type="term" value="F:serine hydrolase activity"/>
    <property type="evidence" value="ECO:0007669"/>
    <property type="project" value="TreeGrafter"/>
</dbReference>
<feature type="domain" description="Lipase" evidence="6">
    <location>
        <begin position="75"/>
        <end position="323"/>
    </location>
</feature>
<evidence type="ECO:0000256" key="3">
    <source>
        <dbReference type="ARBA" id="ARBA00022525"/>
    </source>
</evidence>
<comment type="caution">
    <text evidence="7">The sequence shown here is derived from an EMBL/GenBank/DDBJ whole genome shotgun (WGS) entry which is preliminary data.</text>
</comment>
<dbReference type="InterPro" id="IPR013818">
    <property type="entry name" value="Lipase"/>
</dbReference>
<protein>
    <recommendedName>
        <fullName evidence="6">Lipase domain-containing protein</fullName>
    </recommendedName>
</protein>
<dbReference type="GO" id="GO:0005615">
    <property type="term" value="C:extracellular space"/>
    <property type="evidence" value="ECO:0007669"/>
    <property type="project" value="TreeGrafter"/>
</dbReference>
<comment type="similarity">
    <text evidence="2 4">Belongs to the AB hydrolase superfamily. Lipase family.</text>
</comment>
<evidence type="ECO:0000256" key="2">
    <source>
        <dbReference type="ARBA" id="ARBA00010701"/>
    </source>
</evidence>
<evidence type="ECO:0000256" key="4">
    <source>
        <dbReference type="RuleBase" id="RU004262"/>
    </source>
</evidence>
<dbReference type="PANTHER" id="PTHR11610:SF169">
    <property type="entry name" value="GH15759P-RELATED"/>
    <property type="match status" value="1"/>
</dbReference>
<dbReference type="PRINTS" id="PR00821">
    <property type="entry name" value="TAGLIPASE"/>
</dbReference>
<evidence type="ECO:0000313" key="8">
    <source>
        <dbReference type="Proteomes" id="UP001152888"/>
    </source>
</evidence>
<feature type="signal peptide" evidence="5">
    <location>
        <begin position="1"/>
        <end position="22"/>
    </location>
</feature>